<dbReference type="Proteomes" id="UP000886653">
    <property type="component" value="Unassembled WGS sequence"/>
</dbReference>
<dbReference type="EMBL" id="MU167263">
    <property type="protein sequence ID" value="KAG0146232.1"/>
    <property type="molecule type" value="Genomic_DNA"/>
</dbReference>
<comment type="caution">
    <text evidence="2">The sequence shown here is derived from an EMBL/GenBank/DDBJ whole genome shotgun (WGS) entry which is preliminary data.</text>
</comment>
<name>A0A9P6NII2_9BASI</name>
<feature type="coiled-coil region" evidence="1">
    <location>
        <begin position="132"/>
        <end position="159"/>
    </location>
</feature>
<keyword evidence="1" id="KW-0175">Coiled coil</keyword>
<sequence>MKPAPMDVNDWEQVFAFSSDIRTRIFEFVEGATADSEALDNLDERGLSLVFEKGKNLAWNLLAQERDLFTMLKDPDRDIIEVKNKIQATTKSHEQWRNKDLPIFSSQWEKYKPFFKSKDFSSSANELADIKKEVLESLLRDLQKTTVEEEQEIQQTKKSKALAKDKDSQYILNKICVKLI</sequence>
<evidence type="ECO:0000313" key="3">
    <source>
        <dbReference type="Proteomes" id="UP000886653"/>
    </source>
</evidence>
<dbReference type="InterPro" id="IPR036785">
    <property type="entry name" value="YkyA-like_sf"/>
</dbReference>
<proteinExistence type="predicted"/>
<reference evidence="2" key="1">
    <citation type="submission" date="2013-11" db="EMBL/GenBank/DDBJ databases">
        <title>Genome sequence of the fusiform rust pathogen reveals effectors for host alternation and coevolution with pine.</title>
        <authorList>
            <consortium name="DOE Joint Genome Institute"/>
            <person name="Smith K."/>
            <person name="Pendleton A."/>
            <person name="Kubisiak T."/>
            <person name="Anderson C."/>
            <person name="Salamov A."/>
            <person name="Aerts A."/>
            <person name="Riley R."/>
            <person name="Clum A."/>
            <person name="Lindquist E."/>
            <person name="Ence D."/>
            <person name="Campbell M."/>
            <person name="Kronenberg Z."/>
            <person name="Feau N."/>
            <person name="Dhillon B."/>
            <person name="Hamelin R."/>
            <person name="Burleigh J."/>
            <person name="Smith J."/>
            <person name="Yandell M."/>
            <person name="Nelson C."/>
            <person name="Grigoriev I."/>
            <person name="Davis J."/>
        </authorList>
    </citation>
    <scope>NUCLEOTIDE SEQUENCE</scope>
    <source>
        <strain evidence="2">G11</strain>
    </source>
</reference>
<organism evidence="2 3">
    <name type="scientific">Cronartium quercuum f. sp. fusiforme G11</name>
    <dbReference type="NCBI Taxonomy" id="708437"/>
    <lineage>
        <taxon>Eukaryota</taxon>
        <taxon>Fungi</taxon>
        <taxon>Dikarya</taxon>
        <taxon>Basidiomycota</taxon>
        <taxon>Pucciniomycotina</taxon>
        <taxon>Pucciniomycetes</taxon>
        <taxon>Pucciniales</taxon>
        <taxon>Coleosporiaceae</taxon>
        <taxon>Cronartium</taxon>
    </lineage>
</organism>
<evidence type="ECO:0000256" key="1">
    <source>
        <dbReference type="SAM" id="Coils"/>
    </source>
</evidence>
<accession>A0A9P6NII2</accession>
<evidence type="ECO:0000313" key="2">
    <source>
        <dbReference type="EMBL" id="KAG0146232.1"/>
    </source>
</evidence>
<dbReference type="AlphaFoldDB" id="A0A9P6NII2"/>
<keyword evidence="3" id="KW-1185">Reference proteome</keyword>
<dbReference type="SUPFAM" id="SSF140423">
    <property type="entry name" value="MW0975(SA0943)-like"/>
    <property type="match status" value="1"/>
</dbReference>
<protein>
    <submittedName>
        <fullName evidence="2">Uncharacterized protein</fullName>
    </submittedName>
</protein>
<gene>
    <name evidence="2" type="ORF">CROQUDRAFT_133210</name>
</gene>